<dbReference type="EMBL" id="CAJJDM010000103">
    <property type="protein sequence ID" value="CAD8096133.1"/>
    <property type="molecule type" value="Genomic_DNA"/>
</dbReference>
<feature type="coiled-coil region" evidence="1">
    <location>
        <begin position="518"/>
        <end position="875"/>
    </location>
</feature>
<proteinExistence type="predicted"/>
<organism evidence="2 3">
    <name type="scientific">Paramecium primaurelia</name>
    <dbReference type="NCBI Taxonomy" id="5886"/>
    <lineage>
        <taxon>Eukaryota</taxon>
        <taxon>Sar</taxon>
        <taxon>Alveolata</taxon>
        <taxon>Ciliophora</taxon>
        <taxon>Intramacronucleata</taxon>
        <taxon>Oligohymenophorea</taxon>
        <taxon>Peniculida</taxon>
        <taxon>Parameciidae</taxon>
        <taxon>Paramecium</taxon>
    </lineage>
</organism>
<evidence type="ECO:0000256" key="1">
    <source>
        <dbReference type="SAM" id="Coils"/>
    </source>
</evidence>
<protein>
    <submittedName>
        <fullName evidence="2">Uncharacterized protein</fullName>
    </submittedName>
</protein>
<evidence type="ECO:0000313" key="2">
    <source>
        <dbReference type="EMBL" id="CAD8096133.1"/>
    </source>
</evidence>
<keyword evidence="1" id="KW-0175">Coiled coil</keyword>
<dbReference type="AlphaFoldDB" id="A0A8S1P0V4"/>
<feature type="coiled-coil region" evidence="1">
    <location>
        <begin position="301"/>
        <end position="391"/>
    </location>
</feature>
<feature type="coiled-coil region" evidence="1">
    <location>
        <begin position="3"/>
        <end position="277"/>
    </location>
</feature>
<gene>
    <name evidence="2" type="ORF">PPRIM_AZ9-3.1.T1000119</name>
</gene>
<dbReference type="OMA" id="NDREMRI"/>
<sequence length="1035" mass="125371">MQNVTMEKQINLLERDIQQKQQKIDELAKTVNQYQNFFEQAKTQIADLQDTQQHLHSQLFDIKQDRDNLRCINQIKEKEIKSLQEQVLVKNNIGDTQQLKHELQEQYNQILELKLELQTIRNQLEYSEIESQNLKHELKTKKINQVVYIQNEFNNTPLQIYNQQLDQFEEERKQYLKQIQQYSIYGEKIKIDSQKRIDKLQSNLNNSEEERQLLQEKLRTLEQMIEMYKQQAQEEINHQRIYEEQKLQNDREMRIIIEKKDKLISDQEKEIKRLNQRVSRQSPELIFSSINDQFNVNVDDLVDLKVKLMQQEKNIKSLQNQIEIEQQEKRNIQEKKNEELSIFIQEKQEYQKSKELAQQQKQKLEAEIQQNKSLRDEIIKLQSELTQLKCKDEIQRNEIYRLRQDNLNNKTSITQENKVQSVVKQSIINSDQTMFQEVIKYQNINLKQLEKLNQEILNLKLIINRQEEEIIKLQQKINNNDTDNDQDEQKNSQIIPIAKKIEKIRYQSKKQTQMLDNYRKLKLERNTLDFQIEEFKQEIQKLKNQVQLEKTQKEFIQKNFNNYIKELLNLEEQHKKQKIEYENKIKQIYQDKESNIIPIEQIDYCQQNKQLLEMKEKDNNLIKQLSEQIKVLNLGCQALKDEIKQKDGQIQQLQVNINKYELNQDILQMKLQIENDKIIIKTLNEKIQNLTQELQMKENELLSFQEDKLNWEQLQEFSRQIANENRSNQNNQEDINDLKKNLKGLQKQLSEQTQQYQNAIAEFGKDFQQMIMQQSSEIKSLEQENQELAKALEQYKQLYQQEKIDSQNRSDLTIEEIEEIKLRLENVTKERDQLFLIKDLIQEQEQFLKQKEHEIRSQEMELKEEQTNFAKKKQEIKDDILILKNKELSIFGCDYILRRQLEIYKQKLIEEQEKVKELMSRSNQYMGDFQEGNQYDLYEKKMMENQLNDLKKQIEQMRAEQLKLRMDSKIEIEEQYNFEEERLQYQQQIKQLMHVKENVTLEDVRLVRDIIQNGKLISYLEKAKQIHELQTSTQH</sequence>
<reference evidence="2" key="1">
    <citation type="submission" date="2021-01" db="EMBL/GenBank/DDBJ databases">
        <authorList>
            <consortium name="Genoscope - CEA"/>
            <person name="William W."/>
        </authorList>
    </citation>
    <scope>NUCLEOTIDE SEQUENCE</scope>
</reference>
<keyword evidence="3" id="KW-1185">Reference proteome</keyword>
<feature type="coiled-coil region" evidence="1">
    <location>
        <begin position="901"/>
        <end position="967"/>
    </location>
</feature>
<accession>A0A8S1P0V4</accession>
<evidence type="ECO:0000313" key="3">
    <source>
        <dbReference type="Proteomes" id="UP000688137"/>
    </source>
</evidence>
<feature type="coiled-coil region" evidence="1">
    <location>
        <begin position="449"/>
        <end position="483"/>
    </location>
</feature>
<comment type="caution">
    <text evidence="2">The sequence shown here is derived from an EMBL/GenBank/DDBJ whole genome shotgun (WGS) entry which is preliminary data.</text>
</comment>
<dbReference type="Proteomes" id="UP000688137">
    <property type="component" value="Unassembled WGS sequence"/>
</dbReference>
<name>A0A8S1P0V4_PARPR</name>